<comment type="function">
    <text evidence="9">Catalyzes the hydroxylation of the N(6)-(4-aminobutyl)-L-lysine intermediate to form hypusine, an essential post-translational modification only found in mature eIF-5A factor.</text>
</comment>
<keyword evidence="7 9" id="KW-0503">Monooxygenase</keyword>
<comment type="caution">
    <text evidence="10">The sequence shown here is derived from an EMBL/GenBank/DDBJ whole genome shotgun (WGS) entry which is preliminary data.</text>
</comment>
<comment type="catalytic activity">
    <reaction evidence="1 9">
        <text>[eIF5A protein]-deoxyhypusine + AH2 + O2 = [eIF5A protein]-hypusine + A + H2O</text>
        <dbReference type="Rhea" id="RHEA:14101"/>
        <dbReference type="Rhea" id="RHEA-COMP:10144"/>
        <dbReference type="Rhea" id="RHEA-COMP:12592"/>
        <dbReference type="ChEBI" id="CHEBI:13193"/>
        <dbReference type="ChEBI" id="CHEBI:15377"/>
        <dbReference type="ChEBI" id="CHEBI:15379"/>
        <dbReference type="ChEBI" id="CHEBI:17499"/>
        <dbReference type="ChEBI" id="CHEBI:82657"/>
        <dbReference type="ChEBI" id="CHEBI:91175"/>
        <dbReference type="EC" id="1.14.99.29"/>
    </reaction>
</comment>
<evidence type="ECO:0000256" key="4">
    <source>
        <dbReference type="ARBA" id="ARBA00022737"/>
    </source>
</evidence>
<dbReference type="GO" id="GO:0019135">
    <property type="term" value="F:deoxyhypusine monooxygenase activity"/>
    <property type="evidence" value="ECO:0007669"/>
    <property type="project" value="UniProtKB-UniRule"/>
</dbReference>
<evidence type="ECO:0000313" key="11">
    <source>
        <dbReference type="Proteomes" id="UP000078046"/>
    </source>
</evidence>
<keyword evidence="3 9" id="KW-0479">Metal-binding</keyword>
<evidence type="ECO:0000313" key="10">
    <source>
        <dbReference type="EMBL" id="OAF72055.1"/>
    </source>
</evidence>
<feature type="binding site" evidence="9">
    <location>
        <position position="207"/>
    </location>
    <ligand>
        <name>Fe cation</name>
        <dbReference type="ChEBI" id="CHEBI:24875"/>
        <label>2</label>
    </ligand>
</feature>
<dbReference type="Gene3D" id="1.25.10.10">
    <property type="entry name" value="Leucine-rich Repeat Variant"/>
    <property type="match status" value="2"/>
</dbReference>
<dbReference type="Proteomes" id="UP000078046">
    <property type="component" value="Unassembled WGS sequence"/>
</dbReference>
<comment type="pathway">
    <text evidence="2 9">Protein modification; eIF5A hypusination.</text>
</comment>
<dbReference type="GO" id="GO:0046872">
    <property type="term" value="F:metal ion binding"/>
    <property type="evidence" value="ECO:0007669"/>
    <property type="project" value="UniProtKB-KW"/>
</dbReference>
<proteinExistence type="inferred from homology"/>
<accession>A0A177BCW1</accession>
<dbReference type="OrthoDB" id="421002at2759"/>
<evidence type="ECO:0000256" key="9">
    <source>
        <dbReference type="HAMAP-Rule" id="MF_03101"/>
    </source>
</evidence>
<dbReference type="Pfam" id="PF13646">
    <property type="entry name" value="HEAT_2"/>
    <property type="match status" value="2"/>
</dbReference>
<keyword evidence="11" id="KW-1185">Reference proteome</keyword>
<name>A0A177BCW1_9BILA</name>
<dbReference type="EC" id="1.14.99.29" evidence="9"/>
<dbReference type="InterPro" id="IPR027517">
    <property type="entry name" value="Deoxyhypusine_hydroxylase"/>
</dbReference>
<comment type="cofactor">
    <cofactor evidence="9">
        <name>Fe(2+)</name>
        <dbReference type="ChEBI" id="CHEBI:29033"/>
    </cofactor>
    <text evidence="9">Binds 2 Fe(2+) ions per subunit.</text>
</comment>
<keyword evidence="5 9" id="KW-0560">Oxidoreductase</keyword>
<evidence type="ECO:0000256" key="3">
    <source>
        <dbReference type="ARBA" id="ARBA00022723"/>
    </source>
</evidence>
<reference evidence="10 11" key="1">
    <citation type="submission" date="2016-04" db="EMBL/GenBank/DDBJ databases">
        <title>The genome of Intoshia linei affirms orthonectids as highly simplified spiralians.</title>
        <authorList>
            <person name="Mikhailov K.V."/>
            <person name="Slusarev G.S."/>
            <person name="Nikitin M.A."/>
            <person name="Logacheva M.D."/>
            <person name="Penin A."/>
            <person name="Aleoshin V."/>
            <person name="Panchin Y.V."/>
        </authorList>
    </citation>
    <scope>NUCLEOTIDE SEQUENCE [LARGE SCALE GENOMIC DNA]</scope>
    <source>
        <strain evidence="10">Intl2013</strain>
        <tissue evidence="10">Whole animal</tissue>
    </source>
</reference>
<evidence type="ECO:0000256" key="7">
    <source>
        <dbReference type="ARBA" id="ARBA00023033"/>
    </source>
</evidence>
<dbReference type="EMBL" id="LWCA01000006">
    <property type="protein sequence ID" value="OAF72055.1"/>
    <property type="molecule type" value="Genomic_DNA"/>
</dbReference>
<dbReference type="HAMAP" id="MF_03101">
    <property type="entry name" value="Deoxyhypusine_hydroxylase"/>
    <property type="match status" value="1"/>
</dbReference>
<dbReference type="SUPFAM" id="SSF48371">
    <property type="entry name" value="ARM repeat"/>
    <property type="match status" value="1"/>
</dbReference>
<dbReference type="InterPro" id="IPR016024">
    <property type="entry name" value="ARM-type_fold"/>
</dbReference>
<dbReference type="UniPathway" id="UPA00354"/>
<feature type="binding site" evidence="9">
    <location>
        <position position="206"/>
    </location>
    <ligand>
        <name>Fe cation</name>
        <dbReference type="ChEBI" id="CHEBI:24875"/>
        <label>2</label>
    </ligand>
</feature>
<organism evidence="10 11">
    <name type="scientific">Intoshia linei</name>
    <dbReference type="NCBI Taxonomy" id="1819745"/>
    <lineage>
        <taxon>Eukaryota</taxon>
        <taxon>Metazoa</taxon>
        <taxon>Spiralia</taxon>
        <taxon>Lophotrochozoa</taxon>
        <taxon>Mesozoa</taxon>
        <taxon>Orthonectida</taxon>
        <taxon>Rhopaluridae</taxon>
        <taxon>Intoshia</taxon>
    </lineage>
</organism>
<keyword evidence="6 9" id="KW-0408">Iron</keyword>
<dbReference type="AlphaFoldDB" id="A0A177BCW1"/>
<keyword evidence="8 9" id="KW-0386">Hypusine biosynthesis</keyword>
<feature type="binding site" evidence="9">
    <location>
        <position position="240"/>
    </location>
    <ligand>
        <name>Fe cation</name>
        <dbReference type="ChEBI" id="CHEBI:24875"/>
        <label>2</label>
    </ligand>
</feature>
<keyword evidence="4" id="KW-0677">Repeat</keyword>
<feature type="binding site" evidence="9">
    <location>
        <position position="53"/>
    </location>
    <ligand>
        <name>Fe cation</name>
        <dbReference type="ChEBI" id="CHEBI:24875"/>
        <label>1</label>
    </ligand>
</feature>
<dbReference type="PANTHER" id="PTHR12697:SF5">
    <property type="entry name" value="DEOXYHYPUSINE HYDROXYLASE"/>
    <property type="match status" value="1"/>
</dbReference>
<evidence type="ECO:0000256" key="2">
    <source>
        <dbReference type="ARBA" id="ARBA00005041"/>
    </source>
</evidence>
<evidence type="ECO:0000256" key="5">
    <source>
        <dbReference type="ARBA" id="ARBA00023002"/>
    </source>
</evidence>
<feature type="binding site" evidence="9">
    <location>
        <position position="239"/>
    </location>
    <ligand>
        <name>Fe cation</name>
        <dbReference type="ChEBI" id="CHEBI:24875"/>
        <label>2</label>
    </ligand>
</feature>
<protein>
    <recommendedName>
        <fullName evidence="9">Deoxyhypusine hydroxylase</fullName>
        <shortName evidence="9">DOHH</shortName>
        <ecNumber evidence="9">1.14.99.29</ecNumber>
    </recommendedName>
    <alternativeName>
        <fullName evidence="9">Deoxyhypusine dioxygenase</fullName>
    </alternativeName>
    <alternativeName>
        <fullName evidence="9">Deoxyhypusine monooxygenase</fullName>
    </alternativeName>
</protein>
<sequence>MCDIEKYSKVLSEPKSSIQQRFSALFELKSIGNELAVKEIVKIFSDDSALLKHELAYVLGQMQNQTAIPYLRKVLDDESQPLIVRHEAAEALAAVGDNEWYEKLVKYRDSEYRVLRETCILASDMIEWRKNNNEQEINNKSPNPFQTVDPAPPFIDNSVECNKNILLDASIFDRYRAMFSLRNMKTEIATKYICEAFKCDGSLLKHEVAYVLGQLSDPISIKPLMDVLNNEDEDEMVRHEAAEALGNMLNAEVIECLQKLTNHTNDIIRESCILSLEM</sequence>
<dbReference type="PANTHER" id="PTHR12697">
    <property type="entry name" value="PBS LYASE HEAT-LIKE PROTEIN"/>
    <property type="match status" value="1"/>
</dbReference>
<evidence type="ECO:0000256" key="8">
    <source>
        <dbReference type="ARBA" id="ARBA00023256"/>
    </source>
</evidence>
<evidence type="ECO:0000256" key="1">
    <source>
        <dbReference type="ARBA" id="ARBA00000068"/>
    </source>
</evidence>
<evidence type="ECO:0000256" key="6">
    <source>
        <dbReference type="ARBA" id="ARBA00023004"/>
    </source>
</evidence>
<comment type="similarity">
    <text evidence="9">Belongs to the deoxyhypusine hydroxylase family.</text>
</comment>
<feature type="binding site" evidence="9">
    <location>
        <position position="87"/>
    </location>
    <ligand>
        <name>Fe cation</name>
        <dbReference type="ChEBI" id="CHEBI:24875"/>
        <label>1</label>
    </ligand>
</feature>
<dbReference type="InterPro" id="IPR011989">
    <property type="entry name" value="ARM-like"/>
</dbReference>
<feature type="binding site" evidence="9">
    <location>
        <position position="54"/>
    </location>
    <ligand>
        <name>Fe cation</name>
        <dbReference type="ChEBI" id="CHEBI:24875"/>
        <label>1</label>
    </ligand>
</feature>
<feature type="binding site" evidence="9">
    <location>
        <position position="86"/>
    </location>
    <ligand>
        <name>Fe cation</name>
        <dbReference type="ChEBI" id="CHEBI:24875"/>
        <label>1</label>
    </ligand>
</feature>
<gene>
    <name evidence="10" type="ORF">A3Q56_00146</name>
</gene>
<dbReference type="SMART" id="SM00567">
    <property type="entry name" value="EZ_HEAT"/>
    <property type="match status" value="6"/>
</dbReference>
<dbReference type="InterPro" id="IPR004155">
    <property type="entry name" value="PBS_lyase_HEAT"/>
</dbReference>